<dbReference type="SUPFAM" id="SSF48264">
    <property type="entry name" value="Cytochrome P450"/>
    <property type="match status" value="1"/>
</dbReference>
<organism evidence="2 3">
    <name type="scientific">Macrolepiota fuliginosa MF-IS2</name>
    <dbReference type="NCBI Taxonomy" id="1400762"/>
    <lineage>
        <taxon>Eukaryota</taxon>
        <taxon>Fungi</taxon>
        <taxon>Dikarya</taxon>
        <taxon>Basidiomycota</taxon>
        <taxon>Agaricomycotina</taxon>
        <taxon>Agaricomycetes</taxon>
        <taxon>Agaricomycetidae</taxon>
        <taxon>Agaricales</taxon>
        <taxon>Agaricineae</taxon>
        <taxon>Agaricaceae</taxon>
        <taxon>Macrolepiota</taxon>
    </lineage>
</organism>
<gene>
    <name evidence="2" type="ORF">P691DRAFT_803596</name>
</gene>
<keyword evidence="3" id="KW-1185">Reference proteome</keyword>
<keyword evidence="1" id="KW-0349">Heme</keyword>
<dbReference type="EMBL" id="MU151234">
    <property type="protein sequence ID" value="KAF9446663.1"/>
    <property type="molecule type" value="Genomic_DNA"/>
</dbReference>
<keyword evidence="1" id="KW-0408">Iron</keyword>
<evidence type="ECO:0000256" key="1">
    <source>
        <dbReference type="PIRSR" id="PIRSR602401-1"/>
    </source>
</evidence>
<dbReference type="Gene3D" id="1.10.630.10">
    <property type="entry name" value="Cytochrome P450"/>
    <property type="match status" value="1"/>
</dbReference>
<name>A0A9P6C2T5_9AGAR</name>
<comment type="caution">
    <text evidence="2">The sequence shown here is derived from an EMBL/GenBank/DDBJ whole genome shotgun (WGS) entry which is preliminary data.</text>
</comment>
<feature type="binding site" description="axial binding residue" evidence="1">
    <location>
        <position position="60"/>
    </location>
    <ligand>
        <name>heme</name>
        <dbReference type="ChEBI" id="CHEBI:30413"/>
    </ligand>
    <ligandPart>
        <name>Fe</name>
        <dbReference type="ChEBI" id="CHEBI:18248"/>
    </ligandPart>
</feature>
<dbReference type="InterPro" id="IPR001128">
    <property type="entry name" value="Cyt_P450"/>
</dbReference>
<dbReference type="GO" id="GO:0020037">
    <property type="term" value="F:heme binding"/>
    <property type="evidence" value="ECO:0007669"/>
    <property type="project" value="InterPro"/>
</dbReference>
<keyword evidence="1" id="KW-0479">Metal-binding</keyword>
<dbReference type="InterPro" id="IPR002401">
    <property type="entry name" value="Cyt_P450_E_grp-I"/>
</dbReference>
<dbReference type="PANTHER" id="PTHR24301">
    <property type="entry name" value="THROMBOXANE-A SYNTHASE"/>
    <property type="match status" value="1"/>
</dbReference>
<dbReference type="AlphaFoldDB" id="A0A9P6C2T5"/>
<evidence type="ECO:0000313" key="3">
    <source>
        <dbReference type="Proteomes" id="UP000807342"/>
    </source>
</evidence>
<dbReference type="Proteomes" id="UP000807342">
    <property type="component" value="Unassembled WGS sequence"/>
</dbReference>
<dbReference type="Pfam" id="PF00067">
    <property type="entry name" value="p450"/>
    <property type="match status" value="1"/>
</dbReference>
<evidence type="ECO:0000313" key="2">
    <source>
        <dbReference type="EMBL" id="KAF9446663.1"/>
    </source>
</evidence>
<protein>
    <recommendedName>
        <fullName evidence="4">Cytochrome P450</fullName>
    </recommendedName>
</protein>
<dbReference type="PRINTS" id="PR00463">
    <property type="entry name" value="EP450I"/>
</dbReference>
<evidence type="ECO:0008006" key="4">
    <source>
        <dbReference type="Google" id="ProtNLM"/>
    </source>
</evidence>
<accession>A0A9P6C2T5</accession>
<comment type="cofactor">
    <cofactor evidence="1">
        <name>heme</name>
        <dbReference type="ChEBI" id="CHEBI:30413"/>
    </cofactor>
</comment>
<dbReference type="GO" id="GO:0004497">
    <property type="term" value="F:monooxygenase activity"/>
    <property type="evidence" value="ECO:0007669"/>
    <property type="project" value="InterPro"/>
</dbReference>
<proteinExistence type="predicted"/>
<dbReference type="GO" id="GO:0016705">
    <property type="term" value="F:oxidoreductase activity, acting on paired donors, with incorporation or reduction of molecular oxygen"/>
    <property type="evidence" value="ECO:0007669"/>
    <property type="project" value="InterPro"/>
</dbReference>
<dbReference type="InterPro" id="IPR036396">
    <property type="entry name" value="Cyt_P450_sf"/>
</dbReference>
<dbReference type="GO" id="GO:0005506">
    <property type="term" value="F:iron ion binding"/>
    <property type="evidence" value="ECO:0007669"/>
    <property type="project" value="InterPro"/>
</dbReference>
<reference evidence="2" key="1">
    <citation type="submission" date="2020-11" db="EMBL/GenBank/DDBJ databases">
        <authorList>
            <consortium name="DOE Joint Genome Institute"/>
            <person name="Ahrendt S."/>
            <person name="Riley R."/>
            <person name="Andreopoulos W."/>
            <person name="Labutti K."/>
            <person name="Pangilinan J."/>
            <person name="Ruiz-Duenas F.J."/>
            <person name="Barrasa J.M."/>
            <person name="Sanchez-Garcia M."/>
            <person name="Camarero S."/>
            <person name="Miyauchi S."/>
            <person name="Serrano A."/>
            <person name="Linde D."/>
            <person name="Babiker R."/>
            <person name="Drula E."/>
            <person name="Ayuso-Fernandez I."/>
            <person name="Pacheco R."/>
            <person name="Padilla G."/>
            <person name="Ferreira P."/>
            <person name="Barriuso J."/>
            <person name="Kellner H."/>
            <person name="Castanera R."/>
            <person name="Alfaro M."/>
            <person name="Ramirez L."/>
            <person name="Pisabarro A.G."/>
            <person name="Kuo A."/>
            <person name="Tritt A."/>
            <person name="Lipzen A."/>
            <person name="He G."/>
            <person name="Yan M."/>
            <person name="Ng V."/>
            <person name="Cullen D."/>
            <person name="Martin F."/>
            <person name="Rosso M.-N."/>
            <person name="Henrissat B."/>
            <person name="Hibbett D."/>
            <person name="Martinez A.T."/>
            <person name="Grigoriev I.V."/>
        </authorList>
    </citation>
    <scope>NUCLEOTIDE SEQUENCE</scope>
    <source>
        <strain evidence="2">MF-IS2</strain>
    </source>
</reference>
<dbReference type="PANTHER" id="PTHR24301:SF2">
    <property type="entry name" value="THROMBOXANE-A SYNTHASE"/>
    <property type="match status" value="1"/>
</dbReference>
<dbReference type="OrthoDB" id="2789670at2759"/>
<sequence length="78" mass="8806">MGYTLPPGTVVSQVRSRHRDSLVFPSPDTFHPERWFECSQAELASMTQHMMPFGTGTRACEDQHMAQVTPRIVFGIVL</sequence>